<comment type="caution">
    <text evidence="1">The sequence shown here is derived from an EMBL/GenBank/DDBJ whole genome shotgun (WGS) entry which is preliminary data.</text>
</comment>
<name>A0A6A5ABX9_APHAT</name>
<gene>
    <name evidence="1" type="ORF">AaE_006855</name>
</gene>
<dbReference type="VEuPathDB" id="FungiDB:H257_08815"/>
<reference evidence="1 2" key="1">
    <citation type="submission" date="2019-06" db="EMBL/GenBank/DDBJ databases">
        <title>Genomics analysis of Aphanomyces spp. identifies a new class of oomycete effector associated with host adaptation.</title>
        <authorList>
            <person name="Gaulin E."/>
        </authorList>
    </citation>
    <scope>NUCLEOTIDE SEQUENCE [LARGE SCALE GENOMIC DNA]</scope>
    <source>
        <strain evidence="1 2">E</strain>
    </source>
</reference>
<proteinExistence type="predicted"/>
<dbReference type="Proteomes" id="UP000469452">
    <property type="component" value="Unassembled WGS sequence"/>
</dbReference>
<sequence>EYPEVAWEDMCIMNPRLRSTKRLVQVDVEGKSVSVPTGSDVYEKIFQRTLPYFSRTLLNVDRDWNKVGNFCKYLHVLENDVDQNSVWTNELVPSMGKPSVEPITPGGVLNIA</sequence>
<feature type="non-terminal residue" evidence="1">
    <location>
        <position position="1"/>
    </location>
</feature>
<dbReference type="AlphaFoldDB" id="A0A6A5ABX9"/>
<dbReference type="Gene3D" id="3.40.190.10">
    <property type="entry name" value="Periplasmic binding protein-like II"/>
    <property type="match status" value="1"/>
</dbReference>
<organism evidence="1 2">
    <name type="scientific">Aphanomyces astaci</name>
    <name type="common">Crayfish plague agent</name>
    <dbReference type="NCBI Taxonomy" id="112090"/>
    <lineage>
        <taxon>Eukaryota</taxon>
        <taxon>Sar</taxon>
        <taxon>Stramenopiles</taxon>
        <taxon>Oomycota</taxon>
        <taxon>Saprolegniomycetes</taxon>
        <taxon>Saprolegniales</taxon>
        <taxon>Verrucalvaceae</taxon>
        <taxon>Aphanomyces</taxon>
    </lineage>
</organism>
<protein>
    <submittedName>
        <fullName evidence="1">Uncharacterized protein</fullName>
    </submittedName>
</protein>
<evidence type="ECO:0000313" key="1">
    <source>
        <dbReference type="EMBL" id="KAF0750018.1"/>
    </source>
</evidence>
<evidence type="ECO:0000313" key="2">
    <source>
        <dbReference type="Proteomes" id="UP000469452"/>
    </source>
</evidence>
<accession>A0A6A5ABX9</accession>
<dbReference type="EMBL" id="VJMI01012503">
    <property type="protein sequence ID" value="KAF0750018.1"/>
    <property type="molecule type" value="Genomic_DNA"/>
</dbReference>